<dbReference type="Gramene" id="ESW35139">
    <property type="protein sequence ID" value="ESW35139"/>
    <property type="gene ID" value="PHAVU_001G210000g"/>
</dbReference>
<proteinExistence type="predicted"/>
<name>V7CYH4_PHAVU</name>
<protein>
    <submittedName>
        <fullName evidence="3">Uncharacterized protein</fullName>
    </submittedName>
</protein>
<dbReference type="Proteomes" id="UP000000226">
    <property type="component" value="Chromosome 1"/>
</dbReference>
<organism evidence="3 4">
    <name type="scientific">Phaseolus vulgaris</name>
    <name type="common">Kidney bean</name>
    <name type="synonym">French bean</name>
    <dbReference type="NCBI Taxonomy" id="3885"/>
    <lineage>
        <taxon>Eukaryota</taxon>
        <taxon>Viridiplantae</taxon>
        <taxon>Streptophyta</taxon>
        <taxon>Embryophyta</taxon>
        <taxon>Tracheophyta</taxon>
        <taxon>Spermatophyta</taxon>
        <taxon>Magnoliopsida</taxon>
        <taxon>eudicotyledons</taxon>
        <taxon>Gunneridae</taxon>
        <taxon>Pentapetalae</taxon>
        <taxon>rosids</taxon>
        <taxon>fabids</taxon>
        <taxon>Fabales</taxon>
        <taxon>Fabaceae</taxon>
        <taxon>Papilionoideae</taxon>
        <taxon>50 kb inversion clade</taxon>
        <taxon>NPAAA clade</taxon>
        <taxon>indigoferoid/millettioid clade</taxon>
        <taxon>Phaseoleae</taxon>
        <taxon>Phaseolus</taxon>
    </lineage>
</organism>
<keyword evidence="2" id="KW-1133">Transmembrane helix</keyword>
<reference evidence="4" key="1">
    <citation type="journal article" date="2014" name="Nat. Genet.">
        <title>A reference genome for common bean and genome-wide analysis of dual domestications.</title>
        <authorList>
            <person name="Schmutz J."/>
            <person name="McClean P.E."/>
            <person name="Mamidi S."/>
            <person name="Wu G.A."/>
            <person name="Cannon S.B."/>
            <person name="Grimwood J."/>
            <person name="Jenkins J."/>
            <person name="Shu S."/>
            <person name="Song Q."/>
            <person name="Chavarro C."/>
            <person name="Torres-Torres M."/>
            <person name="Geffroy V."/>
            <person name="Moghaddam S.M."/>
            <person name="Gao D."/>
            <person name="Abernathy B."/>
            <person name="Barry K."/>
            <person name="Blair M."/>
            <person name="Brick M.A."/>
            <person name="Chovatia M."/>
            <person name="Gepts P."/>
            <person name="Goodstein D.M."/>
            <person name="Gonzales M."/>
            <person name="Hellsten U."/>
            <person name="Hyten D.L."/>
            <person name="Jia G."/>
            <person name="Kelly J.D."/>
            <person name="Kudrna D."/>
            <person name="Lee R."/>
            <person name="Richard M.M."/>
            <person name="Miklas P.N."/>
            <person name="Osorno J.M."/>
            <person name="Rodrigues J."/>
            <person name="Thareau V."/>
            <person name="Urrea C.A."/>
            <person name="Wang M."/>
            <person name="Yu Y."/>
            <person name="Zhang M."/>
            <person name="Wing R.A."/>
            <person name="Cregan P.B."/>
            <person name="Rokhsar D.S."/>
            <person name="Jackson S.A."/>
        </authorList>
    </citation>
    <scope>NUCLEOTIDE SEQUENCE [LARGE SCALE GENOMIC DNA]</scope>
    <source>
        <strain evidence="4">cv. G19833</strain>
    </source>
</reference>
<evidence type="ECO:0000313" key="4">
    <source>
        <dbReference type="Proteomes" id="UP000000226"/>
    </source>
</evidence>
<dbReference type="AlphaFoldDB" id="V7CYH4"/>
<feature type="region of interest" description="Disordered" evidence="1">
    <location>
        <begin position="176"/>
        <end position="238"/>
    </location>
</feature>
<feature type="transmembrane region" description="Helical" evidence="2">
    <location>
        <begin position="20"/>
        <end position="53"/>
    </location>
</feature>
<gene>
    <name evidence="3" type="ORF">PHAVU_001G210000g</name>
</gene>
<feature type="region of interest" description="Disordered" evidence="1">
    <location>
        <begin position="144"/>
        <end position="164"/>
    </location>
</feature>
<dbReference type="OrthoDB" id="1430128at2759"/>
<evidence type="ECO:0000256" key="2">
    <source>
        <dbReference type="SAM" id="Phobius"/>
    </source>
</evidence>
<dbReference type="eggNOG" id="ENOG502T2H9">
    <property type="taxonomic scope" value="Eukaryota"/>
</dbReference>
<keyword evidence="2" id="KW-0812">Transmembrane</keyword>
<dbReference type="PhylomeDB" id="V7CYH4"/>
<keyword evidence="4" id="KW-1185">Reference proteome</keyword>
<evidence type="ECO:0000313" key="3">
    <source>
        <dbReference type="EMBL" id="ESW35139.1"/>
    </source>
</evidence>
<feature type="transmembrane region" description="Helical" evidence="2">
    <location>
        <begin position="302"/>
        <end position="320"/>
    </location>
</feature>
<dbReference type="OMA" id="QHAKQKF"/>
<feature type="compositionally biased region" description="Low complexity" evidence="1">
    <location>
        <begin position="148"/>
        <end position="162"/>
    </location>
</feature>
<dbReference type="EMBL" id="CM002288">
    <property type="protein sequence ID" value="ESW35139.1"/>
    <property type="molecule type" value="Genomic_DNA"/>
</dbReference>
<dbReference type="SMR" id="V7CYH4"/>
<keyword evidence="2" id="KW-0472">Membrane</keyword>
<feature type="compositionally biased region" description="Acidic residues" evidence="1">
    <location>
        <begin position="181"/>
        <end position="225"/>
    </location>
</feature>
<evidence type="ECO:0000256" key="1">
    <source>
        <dbReference type="SAM" id="MobiDB-lite"/>
    </source>
</evidence>
<accession>V7CYH4</accession>
<sequence>MEDKKSTITNTQGRKKVLPLGALCIGGEGGIAGLFVFGGALAIAGFMAVASFASNKREAKGTHDQQSKPKPKPQQLLLDEHECKSEEDHDTNQSLTSLIKNSSIQNGDATCYWTSNMSIDQEEKSEVKPRSGDQESPTCFQHQEIVFSDSSRPESAASSNGSGVAEECMVSLFNRPSGQEQEADEKDEVDQDDLTSSETETETETETEDEDEDEMMSDEVSEAGAEDSSKETGSTSLDYKEEQVWPSELIQHAKQKFKGVTHVCSDSDMDSSDEEEEEVIMTHKANLNQNLNFLMVPNYEPLTWVFPLLLLALLMLLVLLTRRPQESFYVLDEGHSVVRRI</sequence>